<evidence type="ECO:0000256" key="1">
    <source>
        <dbReference type="ARBA" id="ARBA00022485"/>
    </source>
</evidence>
<keyword evidence="2" id="KW-0479">Metal-binding</keyword>
<evidence type="ECO:0000313" key="8">
    <source>
        <dbReference type="Proteomes" id="UP000000653"/>
    </source>
</evidence>
<evidence type="ECO:0000256" key="5">
    <source>
        <dbReference type="ARBA" id="ARBA00023014"/>
    </source>
</evidence>
<dbReference type="InterPro" id="IPR006963">
    <property type="entry name" value="Mopterin_OxRdtase_4Fe-4S_dom"/>
</dbReference>
<dbReference type="InterPro" id="IPR006657">
    <property type="entry name" value="MoPterin_dinucl-bd_dom"/>
</dbReference>
<dbReference type="CDD" id="cd02782">
    <property type="entry name" value="MopB_CT_1"/>
    <property type="match status" value="1"/>
</dbReference>
<dbReference type="EMBL" id="CP000438">
    <property type="protein sequence ID" value="ABJ11935.1"/>
    <property type="molecule type" value="Genomic_DNA"/>
</dbReference>
<dbReference type="InterPro" id="IPR009010">
    <property type="entry name" value="Asp_de-COase-like_dom_sf"/>
</dbReference>
<evidence type="ECO:0000256" key="3">
    <source>
        <dbReference type="ARBA" id="ARBA00023002"/>
    </source>
</evidence>
<dbReference type="Pfam" id="PF04879">
    <property type="entry name" value="Molybdop_Fe4S4"/>
    <property type="match status" value="1"/>
</dbReference>
<accession>A0A0H2ZCE2</accession>
<dbReference type="GO" id="GO:0016491">
    <property type="term" value="F:oxidoreductase activity"/>
    <property type="evidence" value="ECO:0007669"/>
    <property type="project" value="UniProtKB-KW"/>
</dbReference>
<evidence type="ECO:0000313" key="7">
    <source>
        <dbReference type="EMBL" id="ABJ11935.1"/>
    </source>
</evidence>
<dbReference type="GO" id="GO:0016020">
    <property type="term" value="C:membrane"/>
    <property type="evidence" value="ECO:0007669"/>
    <property type="project" value="TreeGrafter"/>
</dbReference>
<dbReference type="InterPro" id="IPR050123">
    <property type="entry name" value="Prok_molybdopt-oxidoreductase"/>
</dbReference>
<dbReference type="InterPro" id="IPR006655">
    <property type="entry name" value="Mopterin_OxRdtase_prok_CS"/>
</dbReference>
<dbReference type="Pfam" id="PF01568">
    <property type="entry name" value="Molydop_binding"/>
    <property type="match status" value="1"/>
</dbReference>
<dbReference type="PROSITE" id="PS00490">
    <property type="entry name" value="MOLYBDOPTERIN_PROK_2"/>
    <property type="match status" value="1"/>
</dbReference>
<dbReference type="GO" id="GO:0045333">
    <property type="term" value="P:cellular respiration"/>
    <property type="evidence" value="ECO:0007669"/>
    <property type="project" value="UniProtKB-ARBA"/>
</dbReference>
<reference evidence="7 8" key="1">
    <citation type="journal article" date="2006" name="Genome Biol.">
        <title>Genomic analysis reveals that Pseudomonas aeruginosa virulence is combinatorial.</title>
        <authorList>
            <person name="Lee D.G."/>
            <person name="Urbach J.M."/>
            <person name="Wu G."/>
            <person name="Liberati N.T."/>
            <person name="Feinbaum R.L."/>
            <person name="Miyata S."/>
            <person name="Diggins L.T."/>
            <person name="He J."/>
            <person name="Saucier M."/>
            <person name="Deziel E."/>
            <person name="Friedman L."/>
            <person name="Li L."/>
            <person name="Grills G."/>
            <person name="Montgomery K."/>
            <person name="Kucherlapati R."/>
            <person name="Rahme L.G."/>
            <person name="Ausubel F.M."/>
        </authorList>
    </citation>
    <scope>NUCLEOTIDE SEQUENCE [LARGE SCALE GENOMIC DNA]</scope>
    <source>
        <strain evidence="7 8">UCBPP-PA14</strain>
    </source>
</reference>
<protein>
    <submittedName>
        <fullName evidence="7">Putative molybdopterin oxidoreductase</fullName>
    </submittedName>
</protein>
<dbReference type="InterPro" id="IPR006656">
    <property type="entry name" value="Mopterin_OxRdtase"/>
</dbReference>
<dbReference type="GO" id="GO:1990204">
    <property type="term" value="C:oxidoreductase complex"/>
    <property type="evidence" value="ECO:0007669"/>
    <property type="project" value="UniProtKB-ARBA"/>
</dbReference>
<dbReference type="BioCyc" id="PAER208963:G1G74-2432-MONOMER"/>
<dbReference type="Proteomes" id="UP000000653">
    <property type="component" value="Chromosome"/>
</dbReference>
<dbReference type="SMART" id="SM00926">
    <property type="entry name" value="Molybdop_Fe4S4"/>
    <property type="match status" value="1"/>
</dbReference>
<organism evidence="7 8">
    <name type="scientific">Pseudomonas aeruginosa (strain UCBPP-PA14)</name>
    <dbReference type="NCBI Taxonomy" id="208963"/>
    <lineage>
        <taxon>Bacteria</taxon>
        <taxon>Pseudomonadati</taxon>
        <taxon>Pseudomonadota</taxon>
        <taxon>Gammaproteobacteria</taxon>
        <taxon>Pseudomonadales</taxon>
        <taxon>Pseudomonadaceae</taxon>
        <taxon>Pseudomonas</taxon>
    </lineage>
</organism>
<evidence type="ECO:0000256" key="4">
    <source>
        <dbReference type="ARBA" id="ARBA00023004"/>
    </source>
</evidence>
<sequence length="769" mass="84113">MTTPSPQWKKTACILCSLNCGLEVQTENGRISKIRGDDDHPASQGYVCEKSQRMDYYQNGADRLDTPMRRRPDGSYEAIDWDTAIREVAEKFLAIKRRHGGESILYYGGGAQGNHLGGAYGDSTLKALGVKYRSNALAQEKTGEFWVQGKMFGTGVHGDFEHCEVAILIGKNPWQSHGFARARVLLNAMAKDPARSIIVIDPRLSETAALADFHLQIRPGTDAWCLAALVGIIVQDGLLARDWLAEHTSGYEHIVDELNAIPVAYCAETCGVAEDKLRAAARRIASASSVSALEDLGMQMNLHSTLGSYLQRLVWLLTGHYGRPGTSNAFVPFLSLSKASKGDTSMGKKGAPRVEKRSPVANAKIIIGLIPCNVIPEEILTDHPKRYRAMLVETGNPLHSLADSQRMREAMRALELSVVIDVAMTETARHADYVLPAASQFEKAEATFFNLEFPRNAFHLRAPLFPARPGTLPEAEIHARLLEAMGVLGEKDYRPLRLALKLGRKAFSAAFLAAAATRPKVMKYAPVLLYRTLGPTLPAGMEAAAAIWGICQLHVLNNRKTAARAGFDGLPPLAADRLFQAMLDNPSGVVFAETTHAESWQAVARPEQRINLHIPELLPELAKLAHSAPPHDPAYPFILAAGERRSDTSNTAVRDTGWHRRGRYGTLRISPQDAEALGCADGEVLRVVTRRGDVEAEVEISDMMQPGNISLPNGQGLDYRNAEGEVVRRGVAPNEVTDCTQRDFLAGTPWHKYVPARLERLATPAATNA</sequence>
<dbReference type="PROSITE" id="PS51669">
    <property type="entry name" value="4FE4S_MOW_BIS_MGD"/>
    <property type="match status" value="1"/>
</dbReference>
<dbReference type="GO" id="GO:0043546">
    <property type="term" value="F:molybdopterin cofactor binding"/>
    <property type="evidence" value="ECO:0007669"/>
    <property type="project" value="InterPro"/>
</dbReference>
<keyword evidence="4" id="KW-0408">Iron</keyword>
<evidence type="ECO:0000256" key="2">
    <source>
        <dbReference type="ARBA" id="ARBA00022723"/>
    </source>
</evidence>
<dbReference type="AlphaFoldDB" id="A0A0H2ZCE2"/>
<feature type="domain" description="4Fe-4S Mo/W bis-MGD-type" evidence="6">
    <location>
        <begin position="6"/>
        <end position="62"/>
    </location>
</feature>
<dbReference type="HOGENOM" id="CLU_000422_13_3_6"/>
<dbReference type="Gene3D" id="3.40.228.10">
    <property type="entry name" value="Dimethylsulfoxide Reductase, domain 2"/>
    <property type="match status" value="1"/>
</dbReference>
<keyword evidence="5" id="KW-0411">Iron-sulfur</keyword>
<gene>
    <name evidence="7" type="ordered locus">PA14_29050</name>
</gene>
<dbReference type="KEGG" id="pau:PA14_29050"/>
<proteinExistence type="predicted"/>
<dbReference type="GO" id="GO:0046872">
    <property type="term" value="F:metal ion binding"/>
    <property type="evidence" value="ECO:0007669"/>
    <property type="project" value="UniProtKB-KW"/>
</dbReference>
<dbReference type="PANTHER" id="PTHR43105">
    <property type="entry name" value="RESPIRATORY NITRATE REDUCTASE"/>
    <property type="match status" value="1"/>
</dbReference>
<dbReference type="SUPFAM" id="SSF53706">
    <property type="entry name" value="Formate dehydrogenase/DMSO reductase, domains 1-3"/>
    <property type="match status" value="1"/>
</dbReference>
<dbReference type="PANTHER" id="PTHR43105:SF9">
    <property type="entry name" value="NADPH-FE(3+) OXIDOREDUCTASE SUBUNIT ALPHA"/>
    <property type="match status" value="1"/>
</dbReference>
<dbReference type="RefSeq" id="WP_003138868.1">
    <property type="nucleotide sequence ID" value="NC_008463.1"/>
</dbReference>
<dbReference type="CDD" id="cd02762">
    <property type="entry name" value="MopB_1"/>
    <property type="match status" value="1"/>
</dbReference>
<dbReference type="Pfam" id="PF00384">
    <property type="entry name" value="Molybdopterin"/>
    <property type="match status" value="1"/>
</dbReference>
<keyword evidence="3" id="KW-0560">Oxidoreductase</keyword>
<keyword evidence="1" id="KW-0004">4Fe-4S</keyword>
<name>A0A0H2ZCE2_PSEAB</name>
<evidence type="ECO:0000259" key="6">
    <source>
        <dbReference type="PROSITE" id="PS51669"/>
    </source>
</evidence>
<dbReference type="SUPFAM" id="SSF50692">
    <property type="entry name" value="ADC-like"/>
    <property type="match status" value="1"/>
</dbReference>
<dbReference type="Gene3D" id="3.40.50.740">
    <property type="match status" value="1"/>
</dbReference>
<dbReference type="GO" id="GO:0051539">
    <property type="term" value="F:4 iron, 4 sulfur cluster binding"/>
    <property type="evidence" value="ECO:0007669"/>
    <property type="project" value="UniProtKB-KW"/>
</dbReference>
<dbReference type="Gene3D" id="2.20.25.90">
    <property type="entry name" value="ADC-like domains"/>
    <property type="match status" value="1"/>
</dbReference>
<dbReference type="Gene3D" id="2.40.40.20">
    <property type="match status" value="1"/>
</dbReference>